<accession>A0A9W6CB01</accession>
<evidence type="ECO:0000313" key="9">
    <source>
        <dbReference type="Proteomes" id="UP001145145"/>
    </source>
</evidence>
<name>A0A9W6CB01_9FIRM</name>
<reference evidence="7" key="1">
    <citation type="submission" date="2022-11" db="EMBL/GenBank/DDBJ databases">
        <title>Draft genome sequence of Sellimonas catena strain 12EGH17.</title>
        <authorList>
            <person name="Atsushi H."/>
            <person name="Moriya O."/>
            <person name="Mitsuo S."/>
        </authorList>
    </citation>
    <scope>NUCLEOTIDE SEQUENCE</scope>
    <source>
        <strain evidence="7">12EGH17</strain>
    </source>
</reference>
<comment type="caution">
    <text evidence="7">The sequence shown here is derived from an EMBL/GenBank/DDBJ whole genome shotgun (WGS) entry which is preliminary data.</text>
</comment>
<feature type="domain" description="SpaA-like prealbumin fold" evidence="6">
    <location>
        <begin position="1265"/>
        <end position="1338"/>
    </location>
</feature>
<dbReference type="InterPro" id="IPR013783">
    <property type="entry name" value="Ig-like_fold"/>
</dbReference>
<dbReference type="InterPro" id="IPR041033">
    <property type="entry name" value="SpaA_PFL_dom_1"/>
</dbReference>
<dbReference type="EMBL" id="BSCH01000002">
    <property type="protein sequence ID" value="GLG88860.1"/>
    <property type="molecule type" value="Genomic_DNA"/>
</dbReference>
<feature type="transmembrane region" description="Helical" evidence="4">
    <location>
        <begin position="1392"/>
        <end position="1412"/>
    </location>
</feature>
<keyword evidence="2" id="KW-0964">Secreted</keyword>
<evidence type="ECO:0000256" key="3">
    <source>
        <dbReference type="ARBA" id="ARBA00022729"/>
    </source>
</evidence>
<evidence type="ECO:0000313" key="7">
    <source>
        <dbReference type="EMBL" id="GLG05885.1"/>
    </source>
</evidence>
<evidence type="ECO:0000313" key="8">
    <source>
        <dbReference type="EMBL" id="GLG88860.1"/>
    </source>
</evidence>
<organism evidence="7 9">
    <name type="scientific">Sellimonas catena</name>
    <dbReference type="NCBI Taxonomy" id="2994035"/>
    <lineage>
        <taxon>Bacteria</taxon>
        <taxon>Bacillati</taxon>
        <taxon>Bacillota</taxon>
        <taxon>Clostridia</taxon>
        <taxon>Lachnospirales</taxon>
        <taxon>Lachnospiraceae</taxon>
        <taxon>Sellimonas</taxon>
    </lineage>
</organism>
<comment type="similarity">
    <text evidence="1">Belongs to the serine-aspartate repeat-containing protein (SDr) family.</text>
</comment>
<feature type="chain" id="PRO_5044703572" description="SpaA-like prealbumin fold domain-containing protein" evidence="5">
    <location>
        <begin position="32"/>
        <end position="1418"/>
    </location>
</feature>
<reference evidence="8" key="3">
    <citation type="submission" date="2022-11" db="EMBL/GenBank/DDBJ databases">
        <title>Draft genome sequence of Sellimonas catena strain 18CBH55.</title>
        <authorList>
            <person name="Atsushi H."/>
            <person name="Moriya O."/>
            <person name="Mitsuo S."/>
        </authorList>
    </citation>
    <scope>NUCLEOTIDE SEQUENCE</scope>
    <source>
        <strain evidence="8">18CBH55</strain>
    </source>
</reference>
<protein>
    <recommendedName>
        <fullName evidence="6">SpaA-like prealbumin fold domain-containing protein</fullName>
    </recommendedName>
</protein>
<dbReference type="PANTHER" id="PTHR36108:SF13">
    <property type="entry name" value="COLOSSIN-B-RELATED"/>
    <property type="match status" value="1"/>
</dbReference>
<evidence type="ECO:0000256" key="2">
    <source>
        <dbReference type="ARBA" id="ARBA00022525"/>
    </source>
</evidence>
<dbReference type="RefSeq" id="WP_281844295.1">
    <property type="nucleotide sequence ID" value="NZ_BSBO01000039.1"/>
</dbReference>
<evidence type="ECO:0000259" key="6">
    <source>
        <dbReference type="Pfam" id="PF17802"/>
    </source>
</evidence>
<keyword evidence="4" id="KW-0472">Membrane</keyword>
<keyword evidence="4" id="KW-1133">Transmembrane helix</keyword>
<sequence>MKRKVTCFTSMALVVLMAVSPVAGSSASVFAAEPSDETTAIQVIPEEDETSDEIVVETESNAIEIKKEMQASVKIGDAGESDIEVETEYQAGDSIPVHVTAENPTDADADFRLYFWDYGETLPEDKAEWSKVLTDACKDVKIAELQDTDKYAVDLKQGEDTVQSKASFASEKDDKDQLTAAYLSIEIPAEASLDTVFHISSDTAETVTIVPVFDAESENAFYGDTAVAQWKENPIVVEADETKDTGDENQILVQEQTEEDENLGTLATLLEEEKNEGQKVIAQIGDYTETLELETQESLDVLQNRFPQTLSITLEDGTREDIEVTWECLSDYEQTAQPIYVFEAVLPDGYAVHALVGDPTIEVVILANLSDEDLDVSPLVLFPDNPNGTQTIDKKIGCTKDIGQYLQNIYDTNKKYYLGTPYYDRVFEEPYTDWLLANGATADGKSGHMNCTGFVADVIRKCGGNLTKITQRRPGWYANASNWQDYAHGYQKQPDGTWAQNLLLACKTYRFDSISAALQSGVMEKGDIIFFEPRDWTEPGADCHIGFFFGKTSSENKFWHSSAHGDAIKEGTSPGNMISAITPKVPSYLYVFKTYHSPKKGGLSIQKKSANTSISNKYSNGCYSLAGAKYGVYSDSACKTLVTTITTDASGYAATKDDALTEGTYYVKETTASKGFKLDTKIYKFTVKGGTTAAQNKQTSSEPPKTGKILLQKKSGDADTTTGNNRYSIQGAEYTVYSNKVCTVKVGTIVTDASGQGSLAGLPLGVYFVKETKASTGFDIDTNVYSADISSGTTDEISVNLTSVEPVQFGELKIIKSSSSPTVTTGNTNYSLKGAEYTVYTDSSCKQAYGKITTDENGEGTLSNLPFGIYYVKETKAPKGYQLDTVVHAVTIPGTAVVTMNLKDVPKVGELRIIKQSADTSVTNNNSNYSLKGAVYTVYKDKACQQKVGTITTDENGSGSLGNLPLGTYYVKETKAPQGYQLDTEIYTAEIPDATVVTMNMEDKPEVGNLRIIKQSELPEISENNQCYSLAGAEFTIYKDAACKTVYQVIKTNADGIAECHDMPLGDYWVKETKAPKGFELNTNWTQKATVTASHTAEKPLTYTCKDVPGNDPTGIEITKLQNGDKTDTIPTLEGTQFTIKYYDGFYDSVSELPAPTRTWVLEVKEVGNTERYITGLTDNYLVDGSDELYYINGVPCLPYGTITIQETKPAAGYTLDGYLVNKDTGEVVSQNSEIYIAQINKDSGAVRLQGGNEFTGYNTPKSSKIKLKKFDSDGKNPLAGVVFEIKNSDGEVVGTKTTDRNGEIIFDNLYPDIYTITEKETVPGHSLLKDPIVVKAPMEVTEDYINDYNISKSKVTYDPATGTYYIYEFTYEITNDVTFKMPMSGGFTTPMTFVPLIAGMGIMGGLGVVGFRRKRKK</sequence>
<evidence type="ECO:0000256" key="4">
    <source>
        <dbReference type="SAM" id="Phobius"/>
    </source>
</evidence>
<dbReference type="PANTHER" id="PTHR36108">
    <property type="entry name" value="COLOSSIN-B-RELATED"/>
    <property type="match status" value="1"/>
</dbReference>
<evidence type="ECO:0000256" key="1">
    <source>
        <dbReference type="ARBA" id="ARBA00007257"/>
    </source>
</evidence>
<reference evidence="7 9" key="5">
    <citation type="journal article" date="2023" name="Int. J. Syst. Evol. Microbiol.">
        <title>Sellimonas catena sp. nov., isolated from human faeces.</title>
        <authorList>
            <person name="Hisatomi A."/>
            <person name="Ohkuma M."/>
            <person name="Sakamoto M."/>
        </authorList>
    </citation>
    <scope>NUCLEOTIDE SEQUENCE [LARGE SCALE GENOMIC DNA]</scope>
    <source>
        <strain evidence="7 9">12EGH17</strain>
        <strain evidence="8">18CBH55</strain>
    </source>
</reference>
<reference evidence="8" key="4">
    <citation type="submission" date="2022-11" db="EMBL/GenBank/DDBJ databases">
        <title>Draft genome sequence of Sellimonas catena strain 18CBH55.</title>
        <authorList>
            <person name="Hisatomi A."/>
            <person name="Ohkuma M."/>
            <person name="Sakamoto M."/>
        </authorList>
    </citation>
    <scope>NUCLEOTIDE SEQUENCE</scope>
    <source>
        <strain evidence="8">18CBH55</strain>
    </source>
</reference>
<dbReference type="EMBL" id="BSBO01000039">
    <property type="protein sequence ID" value="GLG05885.1"/>
    <property type="molecule type" value="Genomic_DNA"/>
</dbReference>
<feature type="domain" description="SpaA-like prealbumin fold" evidence="6">
    <location>
        <begin position="827"/>
        <end position="902"/>
    </location>
</feature>
<feature type="domain" description="SpaA-like prealbumin fold" evidence="6">
    <location>
        <begin position="620"/>
        <end position="693"/>
    </location>
</feature>
<dbReference type="Gene3D" id="2.60.40.10">
    <property type="entry name" value="Immunoglobulins"/>
    <property type="match status" value="7"/>
</dbReference>
<feature type="domain" description="SpaA-like prealbumin fold" evidence="6">
    <location>
        <begin position="1029"/>
        <end position="1096"/>
    </location>
</feature>
<keyword evidence="3 5" id="KW-0732">Signal</keyword>
<dbReference type="Proteomes" id="UP001145145">
    <property type="component" value="Unassembled WGS sequence"/>
</dbReference>
<dbReference type="Pfam" id="PF17802">
    <property type="entry name" value="SpaA"/>
    <property type="match status" value="6"/>
</dbReference>
<dbReference type="SUPFAM" id="SSF49478">
    <property type="entry name" value="Cna protein B-type domain"/>
    <property type="match status" value="4"/>
</dbReference>
<evidence type="ECO:0000256" key="5">
    <source>
        <dbReference type="SAM" id="SignalP"/>
    </source>
</evidence>
<proteinExistence type="inferred from homology"/>
<dbReference type="Gene3D" id="3.90.1720.10">
    <property type="entry name" value="endopeptidase domain like (from Nostoc punctiforme)"/>
    <property type="match status" value="1"/>
</dbReference>
<feature type="signal peptide" evidence="5">
    <location>
        <begin position="1"/>
        <end position="31"/>
    </location>
</feature>
<feature type="domain" description="SpaA-like prealbumin fold" evidence="6">
    <location>
        <begin position="725"/>
        <end position="799"/>
    </location>
</feature>
<gene>
    <name evidence="7" type="ORF">Selli1_30590</name>
    <name evidence="8" type="ORF">Selli2_02860</name>
</gene>
<keyword evidence="4" id="KW-0812">Transmembrane</keyword>
<reference evidence="7" key="2">
    <citation type="submission" date="2022-11" db="EMBL/GenBank/DDBJ databases">
        <title>Draft genome sequence of Sellimonas catena strain 12EGH17.</title>
        <authorList>
            <person name="Hisatomi A."/>
            <person name="Ohkuma M."/>
            <person name="Sakamoto M."/>
        </authorList>
    </citation>
    <scope>NUCLEOTIDE SEQUENCE</scope>
    <source>
        <strain evidence="7">12EGH17</strain>
    </source>
</reference>
<feature type="domain" description="SpaA-like prealbumin fold" evidence="6">
    <location>
        <begin position="923"/>
        <end position="1004"/>
    </location>
</feature>
<dbReference type="Proteomes" id="UP001145094">
    <property type="component" value="Unassembled WGS sequence"/>
</dbReference>
<keyword evidence="9" id="KW-1185">Reference proteome</keyword>